<dbReference type="InterPro" id="IPR008927">
    <property type="entry name" value="6-PGluconate_DH-like_C_sf"/>
</dbReference>
<feature type="site" description="Important for catalytic activity" evidence="2">
    <location>
        <position position="167"/>
    </location>
</feature>
<dbReference type="InterPro" id="IPR006176">
    <property type="entry name" value="3-OHacyl-CoA_DH_NAD-bd"/>
</dbReference>
<gene>
    <name evidence="5" type="ORF">BC643_4549</name>
</gene>
<reference evidence="5 6" key="1">
    <citation type="submission" date="2018-09" db="EMBL/GenBank/DDBJ databases">
        <title>Genomic Encyclopedia of Archaeal and Bacterial Type Strains, Phase II (KMG-II): from individual species to whole genera.</title>
        <authorList>
            <person name="Goeker M."/>
        </authorList>
    </citation>
    <scope>NUCLEOTIDE SEQUENCE [LARGE SCALE GENOMIC DNA]</scope>
    <source>
        <strain evidence="5 6">DSM 27148</strain>
    </source>
</reference>
<evidence type="ECO:0000256" key="2">
    <source>
        <dbReference type="PIRSR" id="PIRSR000105-1"/>
    </source>
</evidence>
<dbReference type="GO" id="GO:0016616">
    <property type="term" value="F:oxidoreductase activity, acting on the CH-OH group of donors, NAD or NADP as acceptor"/>
    <property type="evidence" value="ECO:0007669"/>
    <property type="project" value="InterPro"/>
</dbReference>
<name>A0A419VU30_9BACT</name>
<evidence type="ECO:0000313" key="6">
    <source>
        <dbReference type="Proteomes" id="UP000283387"/>
    </source>
</evidence>
<dbReference type="SUPFAM" id="SSF51735">
    <property type="entry name" value="NAD(P)-binding Rossmann-fold domains"/>
    <property type="match status" value="1"/>
</dbReference>
<feature type="domain" description="3-hydroxyacyl-CoA dehydrogenase C-terminal" evidence="3">
    <location>
        <begin position="213"/>
        <end position="309"/>
    </location>
</feature>
<accession>A0A419VU30</accession>
<organism evidence="5 6">
    <name type="scientific">Mangrovibacterium diazotrophicum</name>
    <dbReference type="NCBI Taxonomy" id="1261403"/>
    <lineage>
        <taxon>Bacteria</taxon>
        <taxon>Pseudomonadati</taxon>
        <taxon>Bacteroidota</taxon>
        <taxon>Bacteroidia</taxon>
        <taxon>Marinilabiliales</taxon>
        <taxon>Prolixibacteraceae</taxon>
        <taxon>Mangrovibacterium</taxon>
    </lineage>
</organism>
<dbReference type="Gene3D" id="1.10.1040.10">
    <property type="entry name" value="N-(1-d-carboxylethyl)-l-norvaline Dehydrogenase, domain 2"/>
    <property type="match status" value="1"/>
</dbReference>
<dbReference type="InterPro" id="IPR013328">
    <property type="entry name" value="6PGD_dom2"/>
</dbReference>
<evidence type="ECO:0000259" key="3">
    <source>
        <dbReference type="Pfam" id="PF00725"/>
    </source>
</evidence>
<dbReference type="SUPFAM" id="SSF48179">
    <property type="entry name" value="6-phosphogluconate dehydrogenase C-terminal domain-like"/>
    <property type="match status" value="1"/>
</dbReference>
<protein>
    <submittedName>
        <fullName evidence="5">3-hydroxybutyryl-CoA dehydrogenase</fullName>
    </submittedName>
</protein>
<dbReference type="PIRSF" id="PIRSF000105">
    <property type="entry name" value="HCDH"/>
    <property type="match status" value="1"/>
</dbReference>
<dbReference type="RefSeq" id="WP_120275653.1">
    <property type="nucleotide sequence ID" value="NZ_RAPN01000006.1"/>
</dbReference>
<keyword evidence="6" id="KW-1185">Reference proteome</keyword>
<dbReference type="AlphaFoldDB" id="A0A419VU30"/>
<dbReference type="Proteomes" id="UP000283387">
    <property type="component" value="Unassembled WGS sequence"/>
</dbReference>
<dbReference type="PANTHER" id="PTHR48075">
    <property type="entry name" value="3-HYDROXYACYL-COA DEHYDROGENASE FAMILY PROTEIN"/>
    <property type="match status" value="1"/>
</dbReference>
<dbReference type="EMBL" id="RAPN01000006">
    <property type="protein sequence ID" value="RKD85030.1"/>
    <property type="molecule type" value="Genomic_DNA"/>
</dbReference>
<dbReference type="OrthoDB" id="9771883at2"/>
<dbReference type="Pfam" id="PF02737">
    <property type="entry name" value="3HCDH_N"/>
    <property type="match status" value="1"/>
</dbReference>
<proteinExistence type="predicted"/>
<evidence type="ECO:0000259" key="4">
    <source>
        <dbReference type="Pfam" id="PF02737"/>
    </source>
</evidence>
<dbReference type="InterPro" id="IPR022694">
    <property type="entry name" value="3-OHacyl-CoA_DH"/>
</dbReference>
<keyword evidence="1" id="KW-0560">Oxidoreductase</keyword>
<dbReference type="Pfam" id="PF00725">
    <property type="entry name" value="3HCDH"/>
    <property type="match status" value="1"/>
</dbReference>
<dbReference type="InterPro" id="IPR006108">
    <property type="entry name" value="3HC_DH_C"/>
</dbReference>
<comment type="caution">
    <text evidence="5">The sequence shown here is derived from an EMBL/GenBank/DDBJ whole genome shotgun (WGS) entry which is preliminary data.</text>
</comment>
<dbReference type="Gene3D" id="3.40.50.720">
    <property type="entry name" value="NAD(P)-binding Rossmann-like Domain"/>
    <property type="match status" value="1"/>
</dbReference>
<dbReference type="GO" id="GO:0070403">
    <property type="term" value="F:NAD+ binding"/>
    <property type="evidence" value="ECO:0007669"/>
    <property type="project" value="InterPro"/>
</dbReference>
<dbReference type="PANTHER" id="PTHR48075:SF5">
    <property type="entry name" value="3-HYDROXYBUTYRYL-COA DEHYDROGENASE"/>
    <property type="match status" value="1"/>
</dbReference>
<sequence length="323" mass="36486">MSSEVLYEAIEDFGLIKKEKSKTLFSKIGIVGCGIVGQNFARVASFYGIEVVFIEVSEEKIREAYRNIGKVLDQRIEHWGLTSGEKRAILSRIKGSLDYKDLAGCDFVVEAIRAVDRGGKLKERKAIFKQIEQVVDEDCIIATNSTTIVITELASELVHRERCVSIHFLIASSEAKMVEVVKGLYTSEEAYAKVCKFVQLINRKVIPVEESAGLIAVRMFVVMLNEACEMLMEGISSIEHIDETMRIGFGMRLSPFAMADKMGLDKIVRWMDNIYNEFGDVRYKPSPYIKRLVRAKQLGEVTGKGFYEYDEEGNRIVQTDAKC</sequence>
<evidence type="ECO:0000313" key="5">
    <source>
        <dbReference type="EMBL" id="RKD85030.1"/>
    </source>
</evidence>
<dbReference type="InterPro" id="IPR036291">
    <property type="entry name" value="NAD(P)-bd_dom_sf"/>
</dbReference>
<feature type="domain" description="3-hydroxyacyl-CoA dehydrogenase NAD binding" evidence="4">
    <location>
        <begin position="27"/>
        <end position="210"/>
    </location>
</feature>
<dbReference type="GO" id="GO:0006631">
    <property type="term" value="P:fatty acid metabolic process"/>
    <property type="evidence" value="ECO:0007669"/>
    <property type="project" value="InterPro"/>
</dbReference>
<evidence type="ECO:0000256" key="1">
    <source>
        <dbReference type="ARBA" id="ARBA00023002"/>
    </source>
</evidence>